<keyword evidence="2" id="KW-0472">Membrane</keyword>
<gene>
    <name evidence="3" type="ORF">DQ392_15725</name>
</gene>
<keyword evidence="2" id="KW-0812">Transmembrane</keyword>
<accession>A0A367EL42</accession>
<dbReference type="EMBL" id="QOIM01000034">
    <property type="protein sequence ID" value="RCG18107.1"/>
    <property type="molecule type" value="Genomic_DNA"/>
</dbReference>
<comment type="caution">
    <text evidence="3">The sequence shown here is derived from an EMBL/GenBank/DDBJ whole genome shotgun (WGS) entry which is preliminary data.</text>
</comment>
<evidence type="ECO:0000313" key="4">
    <source>
        <dbReference type="Proteomes" id="UP000253507"/>
    </source>
</evidence>
<dbReference type="RefSeq" id="WP_114016221.1">
    <property type="nucleotide sequence ID" value="NZ_QOIM01000034.1"/>
</dbReference>
<keyword evidence="2" id="KW-1133">Transmembrane helix</keyword>
<feature type="compositionally biased region" description="Low complexity" evidence="1">
    <location>
        <begin position="12"/>
        <end position="31"/>
    </location>
</feature>
<reference evidence="3 4" key="1">
    <citation type="submission" date="2018-06" db="EMBL/GenBank/DDBJ databases">
        <title>Streptomyces reniochalinae sp. nov. and Streptomyces diacarnus sp. nov. from marine sponges.</title>
        <authorList>
            <person name="Li L."/>
        </authorList>
    </citation>
    <scope>NUCLEOTIDE SEQUENCE [LARGE SCALE GENOMIC DNA]</scope>
    <source>
        <strain evidence="3 4">LHW50302</strain>
    </source>
</reference>
<sequence>MATVVRDKRFMAPPSRSTCCSPASSSTATPPGSDTLWAASALIGTLTAAGYGLLLRSLRDTEPRETQPATAAGPPAETDTTPAA</sequence>
<feature type="transmembrane region" description="Helical" evidence="2">
    <location>
        <begin position="36"/>
        <end position="55"/>
    </location>
</feature>
<keyword evidence="4" id="KW-1185">Reference proteome</keyword>
<proteinExistence type="predicted"/>
<evidence type="ECO:0000313" key="3">
    <source>
        <dbReference type="EMBL" id="RCG18107.1"/>
    </source>
</evidence>
<dbReference type="AlphaFoldDB" id="A0A367EL42"/>
<dbReference type="Proteomes" id="UP000253507">
    <property type="component" value="Unassembled WGS sequence"/>
</dbReference>
<evidence type="ECO:0000256" key="2">
    <source>
        <dbReference type="SAM" id="Phobius"/>
    </source>
</evidence>
<evidence type="ECO:0000256" key="1">
    <source>
        <dbReference type="SAM" id="MobiDB-lite"/>
    </source>
</evidence>
<feature type="region of interest" description="Disordered" evidence="1">
    <location>
        <begin position="58"/>
        <end position="84"/>
    </location>
</feature>
<name>A0A367EL42_9ACTN</name>
<protein>
    <submittedName>
        <fullName evidence="3">Uncharacterized protein</fullName>
    </submittedName>
</protein>
<organism evidence="3 4">
    <name type="scientific">Streptomyces reniochalinae</name>
    <dbReference type="NCBI Taxonomy" id="2250578"/>
    <lineage>
        <taxon>Bacteria</taxon>
        <taxon>Bacillati</taxon>
        <taxon>Actinomycetota</taxon>
        <taxon>Actinomycetes</taxon>
        <taxon>Kitasatosporales</taxon>
        <taxon>Streptomycetaceae</taxon>
        <taxon>Streptomyces</taxon>
    </lineage>
</organism>
<feature type="compositionally biased region" description="Basic and acidic residues" evidence="1">
    <location>
        <begin position="1"/>
        <end position="10"/>
    </location>
</feature>
<feature type="region of interest" description="Disordered" evidence="1">
    <location>
        <begin position="1"/>
        <end position="33"/>
    </location>
</feature>